<dbReference type="STRING" id="1287727.SAMN05443999_11821"/>
<sequence length="101" mass="11321">MRRRRFAVDPDLINADRLVSGHPFQHRKRGVETKIVLADAPAGRDETLIRNIARAHAVAHVFGEHSTQTFGSHTVPYISPERVQESTWVRILIAKDAISTG</sequence>
<protein>
    <submittedName>
        <fullName evidence="1">Uncharacterized protein</fullName>
    </submittedName>
</protein>
<gene>
    <name evidence="1" type="ORF">SAMN05443999_11821</name>
</gene>
<dbReference type="EMBL" id="FOAG01000018">
    <property type="protein sequence ID" value="SEM27721.1"/>
    <property type="molecule type" value="Genomic_DNA"/>
</dbReference>
<keyword evidence="2" id="KW-1185">Reference proteome</keyword>
<proteinExistence type="predicted"/>
<dbReference type="RefSeq" id="WP_217649913.1">
    <property type="nucleotide sequence ID" value="NZ_FOAG01000018.1"/>
</dbReference>
<name>A0A1H7X291_9RHOB</name>
<accession>A0A1H7X291</accession>
<reference evidence="1 2" key="1">
    <citation type="submission" date="2016-10" db="EMBL/GenBank/DDBJ databases">
        <authorList>
            <person name="de Groot N.N."/>
        </authorList>
    </citation>
    <scope>NUCLEOTIDE SEQUENCE [LARGE SCALE GENOMIC DNA]</scope>
    <source>
        <strain evidence="1 2">DSM 100674</strain>
    </source>
</reference>
<dbReference type="Proteomes" id="UP000199582">
    <property type="component" value="Unassembled WGS sequence"/>
</dbReference>
<evidence type="ECO:0000313" key="2">
    <source>
        <dbReference type="Proteomes" id="UP000199582"/>
    </source>
</evidence>
<dbReference type="AlphaFoldDB" id="A0A1H7X291"/>
<organism evidence="1 2">
    <name type="scientific">Roseovarius azorensis</name>
    <dbReference type="NCBI Taxonomy" id="1287727"/>
    <lineage>
        <taxon>Bacteria</taxon>
        <taxon>Pseudomonadati</taxon>
        <taxon>Pseudomonadota</taxon>
        <taxon>Alphaproteobacteria</taxon>
        <taxon>Rhodobacterales</taxon>
        <taxon>Roseobacteraceae</taxon>
        <taxon>Roseovarius</taxon>
    </lineage>
</organism>
<evidence type="ECO:0000313" key="1">
    <source>
        <dbReference type="EMBL" id="SEM27721.1"/>
    </source>
</evidence>